<feature type="transmembrane region" description="Helical" evidence="5">
    <location>
        <begin position="59"/>
        <end position="79"/>
    </location>
</feature>
<name>A0A0D0HVK8_9BACL</name>
<comment type="caution">
    <text evidence="6">The sequence shown here is derived from an EMBL/GenBank/DDBJ whole genome shotgun (WGS) entry which is preliminary data.</text>
</comment>
<dbReference type="Pfam" id="PF07457">
    <property type="entry name" value="DUF1516"/>
    <property type="match status" value="1"/>
</dbReference>
<feature type="transmembrane region" description="Helical" evidence="5">
    <location>
        <begin position="36"/>
        <end position="53"/>
    </location>
</feature>
<dbReference type="NCBIfam" id="NF010196">
    <property type="entry name" value="PRK13673.1-3"/>
    <property type="match status" value="1"/>
</dbReference>
<reference evidence="6 7" key="1">
    <citation type="submission" date="2015-01" db="EMBL/GenBank/DDBJ databases">
        <title>Genome sequence of Anoxybacillus ayderensis strain AB04.</title>
        <authorList>
            <person name="Belduz A.O."/>
            <person name="Canakci S."/>
            <person name="Chan K.-G."/>
            <person name="Kahar U.M."/>
            <person name="Yaakob A.S."/>
            <person name="Chan C.S."/>
            <person name="Goh K.M."/>
        </authorList>
    </citation>
    <scope>NUCLEOTIDE SEQUENCE [LARGE SCALE GENOMIC DNA]</scope>
    <source>
        <strain evidence="6 7">AB04</strain>
    </source>
</reference>
<keyword evidence="3 5" id="KW-1133">Transmembrane helix</keyword>
<gene>
    <name evidence="6" type="ORF">JV16_00983</name>
</gene>
<comment type="similarity">
    <text evidence="5">Belongs to the UPF0344 family.</text>
</comment>
<feature type="transmembrane region" description="Helical" evidence="5">
    <location>
        <begin position="91"/>
        <end position="108"/>
    </location>
</feature>
<dbReference type="GO" id="GO:0005886">
    <property type="term" value="C:plasma membrane"/>
    <property type="evidence" value="ECO:0007669"/>
    <property type="project" value="UniProtKB-SubCell"/>
</dbReference>
<evidence type="ECO:0000256" key="1">
    <source>
        <dbReference type="ARBA" id="ARBA00022475"/>
    </source>
</evidence>
<keyword evidence="7" id="KW-1185">Reference proteome</keyword>
<dbReference type="RefSeq" id="WP_042534529.1">
    <property type="nucleotide sequence ID" value="NZ_JXTG01000003.1"/>
</dbReference>
<dbReference type="AlphaFoldDB" id="A0A0D0HVK8"/>
<evidence type="ECO:0000256" key="2">
    <source>
        <dbReference type="ARBA" id="ARBA00022692"/>
    </source>
</evidence>
<comment type="subcellular location">
    <subcellularLocation>
        <location evidence="5">Cell membrane</location>
        <topology evidence="5">Multi-pass membrane protein</topology>
    </subcellularLocation>
</comment>
<keyword evidence="4 5" id="KW-0472">Membrane</keyword>
<evidence type="ECO:0000256" key="4">
    <source>
        <dbReference type="ARBA" id="ARBA00023136"/>
    </source>
</evidence>
<sequence>MTHAHITTWVVALILFVVAIAFQAKGHEKTKMVHMLLRLFYILIIATGAWILHSMSSFPFLYIVKVIVGLWVIGMMEMILVRTAKGKNTNVLWLQFIVAFVIVLYLGFKLPFGFSFFS</sequence>
<evidence type="ECO:0000256" key="5">
    <source>
        <dbReference type="HAMAP-Rule" id="MF_01536"/>
    </source>
</evidence>
<keyword evidence="1 5" id="KW-1003">Cell membrane</keyword>
<proteinExistence type="inferred from homology"/>
<dbReference type="InterPro" id="IPR010899">
    <property type="entry name" value="UPF0344"/>
</dbReference>
<evidence type="ECO:0000313" key="6">
    <source>
        <dbReference type="EMBL" id="KIP21783.1"/>
    </source>
</evidence>
<protein>
    <recommendedName>
        <fullName evidence="5">UPF0344 protein JV16_00983</fullName>
    </recommendedName>
</protein>
<accession>A0A0D0HVK8</accession>
<keyword evidence="2 5" id="KW-0812">Transmembrane</keyword>
<organism evidence="6 7">
    <name type="scientific">Anoxybacillus ayderensis</name>
    <dbReference type="NCBI Taxonomy" id="265546"/>
    <lineage>
        <taxon>Bacteria</taxon>
        <taxon>Bacillati</taxon>
        <taxon>Bacillota</taxon>
        <taxon>Bacilli</taxon>
        <taxon>Bacillales</taxon>
        <taxon>Anoxybacillaceae</taxon>
        <taxon>Anoxybacillus</taxon>
    </lineage>
</organism>
<feature type="transmembrane region" description="Helical" evidence="5">
    <location>
        <begin position="6"/>
        <end position="24"/>
    </location>
</feature>
<evidence type="ECO:0000256" key="3">
    <source>
        <dbReference type="ARBA" id="ARBA00022989"/>
    </source>
</evidence>
<dbReference type="EMBL" id="JXTG01000003">
    <property type="protein sequence ID" value="KIP21783.1"/>
    <property type="molecule type" value="Genomic_DNA"/>
</dbReference>
<dbReference type="HAMAP" id="MF_01536">
    <property type="entry name" value="UPF0344"/>
    <property type="match status" value="1"/>
</dbReference>
<evidence type="ECO:0000313" key="7">
    <source>
        <dbReference type="Proteomes" id="UP000032047"/>
    </source>
</evidence>
<dbReference type="Proteomes" id="UP000032047">
    <property type="component" value="Unassembled WGS sequence"/>
</dbReference>
<dbReference type="PATRIC" id="fig|265546.4.peg.1005"/>